<reference evidence="1 2" key="1">
    <citation type="journal article" date="2016" name="Proc. Natl. Acad. Sci. U.S.A.">
        <title>Lipid metabolic changes in an early divergent fungus govern the establishment of a mutualistic symbiosis with endobacteria.</title>
        <authorList>
            <person name="Lastovetsky O.A."/>
            <person name="Gaspar M.L."/>
            <person name="Mondo S.J."/>
            <person name="LaButti K.M."/>
            <person name="Sandor L."/>
            <person name="Grigoriev I.V."/>
            <person name="Henry S.A."/>
            <person name="Pawlowska T.E."/>
        </authorList>
    </citation>
    <scope>NUCLEOTIDE SEQUENCE [LARGE SCALE GENOMIC DNA]</scope>
    <source>
        <strain evidence="1 2">ATCC 52813</strain>
    </source>
</reference>
<dbReference type="Proteomes" id="UP000242254">
    <property type="component" value="Unassembled WGS sequence"/>
</dbReference>
<sequence>MEIVVDSLVEDFKEVIIATPKNYKKYDEDQIVHFISIIQVEGLIVANAAEQCGISRSSAYKLLNEFNDGFFSVLHGAIFEENPSLVLIEAKQQLREHFVGFEISVNGLYKQIREKYAISLKQTTKYTLGRDVPRTIEVRFNINSHWEAAEVNFQESCVFVNEAGFHLQLMRGRAWLR</sequence>
<protein>
    <submittedName>
        <fullName evidence="1">Uncharacterized protein</fullName>
    </submittedName>
</protein>
<dbReference type="GeneID" id="35439563"/>
<name>A0A2G4SXH9_RHIZD</name>
<gene>
    <name evidence="1" type="ORF">RHIMIDRAFT_236526</name>
</gene>
<organism evidence="1 2">
    <name type="scientific">Rhizopus microsporus ATCC 52813</name>
    <dbReference type="NCBI Taxonomy" id="1340429"/>
    <lineage>
        <taxon>Eukaryota</taxon>
        <taxon>Fungi</taxon>
        <taxon>Fungi incertae sedis</taxon>
        <taxon>Mucoromycota</taxon>
        <taxon>Mucoromycotina</taxon>
        <taxon>Mucoromycetes</taxon>
        <taxon>Mucorales</taxon>
        <taxon>Mucorineae</taxon>
        <taxon>Rhizopodaceae</taxon>
        <taxon>Rhizopus</taxon>
    </lineage>
</organism>
<proteinExistence type="predicted"/>
<dbReference type="STRING" id="1340429.A0A2G4SXH9"/>
<evidence type="ECO:0000313" key="1">
    <source>
        <dbReference type="EMBL" id="PHZ13467.1"/>
    </source>
</evidence>
<dbReference type="AlphaFoldDB" id="A0A2G4SXH9"/>
<dbReference type="EMBL" id="KZ303847">
    <property type="protein sequence ID" value="PHZ13467.1"/>
    <property type="molecule type" value="Genomic_DNA"/>
</dbReference>
<evidence type="ECO:0000313" key="2">
    <source>
        <dbReference type="Proteomes" id="UP000242254"/>
    </source>
</evidence>
<accession>A0A2G4SXH9</accession>
<keyword evidence="2" id="KW-1185">Reference proteome</keyword>
<dbReference type="RefSeq" id="XP_023467175.1">
    <property type="nucleotide sequence ID" value="XM_023608573.1"/>
</dbReference>